<keyword evidence="17" id="KW-1185">Reference proteome</keyword>
<dbReference type="Pfam" id="PF04563">
    <property type="entry name" value="RNA_pol_Rpb2_1"/>
    <property type="match status" value="1"/>
</dbReference>
<feature type="domain" description="RNA polymerase Rpb2" evidence="12">
    <location>
        <begin position="348"/>
        <end position="454"/>
    </location>
</feature>
<dbReference type="EC" id="2.7.7.6" evidence="6 8"/>
<dbReference type="InterPro" id="IPR042107">
    <property type="entry name" value="DNA-dir_RNA_pol_bsu_ext_1_sf"/>
</dbReference>
<dbReference type="Gene3D" id="2.40.50.100">
    <property type="match status" value="1"/>
</dbReference>
<name>A0ABV4L3R4_9GAMM</name>
<dbReference type="InterPro" id="IPR014724">
    <property type="entry name" value="RNA_pol_RPB2_OB-fold"/>
</dbReference>
<feature type="domain" description="DNA-directed RNA polymerase beta subunit external 1" evidence="15">
    <location>
        <begin position="591"/>
        <end position="656"/>
    </location>
</feature>
<dbReference type="HAMAP" id="MF_01321">
    <property type="entry name" value="RNApol_bact_RpoB"/>
    <property type="match status" value="1"/>
</dbReference>
<sequence length="1341" mass="149328">MVYSYTEKKRIRKDFGKRPQVLDVPYLLSIQLDSFEKFIEQDPEGQYGLEAAFRSVFPIQSYNGNSELQYVSYRLGEPVFDVKECQIRGVTYSAPLRVKLRLVMFDKDAPAGTVKDIKEQEVYMGEIPLMTDNGTFVINGTERVIVSQLHRSPGVFFDSDKGKTHSSGKVLYNARIIPYRGSWLDFEFDPKDAVYVRIDRRRKLPASIILRALEYTTEQILDLFFDKVVFEVQGKSLVMELVPDRLRGETASFDIEANGQVYVETGRRITARQIRQLEKDGIKQIDVPVEYIVGKIAARDYINEETGEIIAAANQELSLESLALLSQAGHKKIETLFTNDLDHGPYMSDTLRIDSTTDRLSALVEIYRMMRPGEPPTREAAEQLFESLFFSEDRYDLSAVGRMKFNSSLCREEMTGSGVLSHDDIIQVMRKLIDIRNGIGEVDDIDHLGNRRIRSVGEMAENQFRVGLVRVERAVKERLSLGDLDAIMPQDLINAKPISAAVKEFFGSSQLSQFMDQNNPLSEVTHKRRISALGPGGLTRERAGFEVRDVHATHYGRLCPIETPEGPNIGLINSLSAYARTNPYGFLETPYRKVVDGKVTDQIDYLSAIEEGQFVIAQANAVLNDDGSFGEELITARQKGDSGLHPSDHVQYMDVATNQVVSVAASLIPFLEHDDANRALMGANMQRQAVPTLRADKPLVGTGIERAVAVDSGVTAVAKRGGMVQSVDASRIVIKVNEDELVSGEAGIDIYNLTKYTRSNQNTCINQRPTVMPGELCARGDVLADGPSTDLGELALGQNMRIAFMPWNGYNFEDSILVSERVVQEDRLTTIHIQELSCVARDTKLGSEEITADIPNVGEAALSKLDESGVVYIGAEVKGGDILVGKVTPKGETQLTPEEKLLRAIFGEKASDVKDSSLRVPNGVSGTVIDVQVFTRDGVEKDKRALEIEEMQLKEAKKDLTEEFSILEGGLVARVRGVLGHAGYSQEKLANMDRQSMLTQTLDDEALQTQLEQLAEQYDELKADFDKKFDTKRRKITQGDDLAPGVLKIVKVYLAVKRRIQPGDKMAGRHGNKGVISKINPVEDMPYDETGEPVDIVLNPLGVPSRMNIGQILETHLGLAAKGIGNKINKMLKEQQELAKFREFLQKVYSLGDTRQKVDISTMTDDEVRTLIQNLRAGLPIATPVFDGAPEPSIKELLKLGDLPESGQLNLFDGRTGEKFERPVTVGYMYMLKLNHLVDDKMHARSTGSYSLVTQQPLGGKAQFGGQRFGEMEVWALEAYGAAYTLQEMLTVKSDDVNGRTKMYKNIVDGDHRMEPGMPESFNVLLKEIRSLGINIELEDE</sequence>
<evidence type="ECO:0000259" key="14">
    <source>
        <dbReference type="Pfam" id="PF04565"/>
    </source>
</evidence>
<evidence type="ECO:0000259" key="13">
    <source>
        <dbReference type="Pfam" id="PF04563"/>
    </source>
</evidence>
<dbReference type="InterPro" id="IPR007121">
    <property type="entry name" value="RNA_pol_bsu_CS"/>
</dbReference>
<dbReference type="GO" id="GO:0003899">
    <property type="term" value="F:DNA-directed RNA polymerase activity"/>
    <property type="evidence" value="ECO:0007669"/>
    <property type="project" value="UniProtKB-EC"/>
</dbReference>
<dbReference type="EMBL" id="JBGONM010000034">
    <property type="protein sequence ID" value="MEZ8082350.1"/>
    <property type="molecule type" value="Genomic_DNA"/>
</dbReference>
<dbReference type="InterPro" id="IPR007642">
    <property type="entry name" value="RNA_pol_Rpb2_2"/>
</dbReference>
<dbReference type="InterPro" id="IPR007120">
    <property type="entry name" value="DNA-dir_RNAP_su2_dom"/>
</dbReference>
<comment type="catalytic activity">
    <reaction evidence="5 6 8">
        <text>RNA(n) + a ribonucleoside 5'-triphosphate = RNA(n+1) + diphosphate</text>
        <dbReference type="Rhea" id="RHEA:21248"/>
        <dbReference type="Rhea" id="RHEA-COMP:14527"/>
        <dbReference type="Rhea" id="RHEA-COMP:17342"/>
        <dbReference type="ChEBI" id="CHEBI:33019"/>
        <dbReference type="ChEBI" id="CHEBI:61557"/>
        <dbReference type="ChEBI" id="CHEBI:140395"/>
        <dbReference type="EC" id="2.7.7.6"/>
    </reaction>
</comment>
<dbReference type="Pfam" id="PF00562">
    <property type="entry name" value="RNA_pol_Rpb2_6"/>
    <property type="match status" value="1"/>
</dbReference>
<dbReference type="Gene3D" id="3.90.1110.10">
    <property type="entry name" value="RNA polymerase Rpb2, domain 2"/>
    <property type="match status" value="2"/>
</dbReference>
<evidence type="ECO:0000256" key="8">
    <source>
        <dbReference type="RuleBase" id="RU363031"/>
    </source>
</evidence>
<feature type="coiled-coil region" evidence="9">
    <location>
        <begin position="1004"/>
        <end position="1031"/>
    </location>
</feature>
<dbReference type="InterPro" id="IPR010243">
    <property type="entry name" value="RNA_pol_bsu_bac"/>
</dbReference>
<comment type="caution">
    <text evidence="16">The sequence shown here is derived from an EMBL/GenBank/DDBJ whole genome shotgun (WGS) entry which is preliminary data.</text>
</comment>
<dbReference type="InterPro" id="IPR015712">
    <property type="entry name" value="DNA-dir_RNA_pol_su2"/>
</dbReference>
<evidence type="ECO:0000256" key="3">
    <source>
        <dbReference type="ARBA" id="ARBA00022695"/>
    </source>
</evidence>
<organism evidence="16 17">
    <name type="scientific">Enterovibrio norvegicus</name>
    <dbReference type="NCBI Taxonomy" id="188144"/>
    <lineage>
        <taxon>Bacteria</taxon>
        <taxon>Pseudomonadati</taxon>
        <taxon>Pseudomonadota</taxon>
        <taxon>Gammaproteobacteria</taxon>
        <taxon>Vibrionales</taxon>
        <taxon>Vibrionaceae</taxon>
        <taxon>Enterovibrio</taxon>
    </lineage>
</organism>
<dbReference type="InterPro" id="IPR007645">
    <property type="entry name" value="RNA_pol_Rpb2_3"/>
</dbReference>
<dbReference type="Pfam" id="PF04565">
    <property type="entry name" value="RNA_pol_Rpb2_3"/>
    <property type="match status" value="1"/>
</dbReference>
<dbReference type="Proteomes" id="UP001569154">
    <property type="component" value="Unassembled WGS sequence"/>
</dbReference>
<feature type="domain" description="RNA polymerase Rpb2" evidence="11">
    <location>
        <begin position="1265"/>
        <end position="1340"/>
    </location>
</feature>
<dbReference type="Gene3D" id="2.40.270.10">
    <property type="entry name" value="DNA-directed RNA polymerase, subunit 2, domain 6"/>
    <property type="match status" value="2"/>
</dbReference>
<evidence type="ECO:0000256" key="9">
    <source>
        <dbReference type="SAM" id="Coils"/>
    </source>
</evidence>
<dbReference type="GO" id="GO:0000428">
    <property type="term" value="C:DNA-directed RNA polymerase complex"/>
    <property type="evidence" value="ECO:0007669"/>
    <property type="project" value="UniProtKB-KW"/>
</dbReference>
<dbReference type="RefSeq" id="WP_017014456.1">
    <property type="nucleotide sequence ID" value="NZ_AJYG02000001.1"/>
</dbReference>
<feature type="domain" description="RNA polymerase Rpb2" evidence="14">
    <location>
        <begin position="513"/>
        <end position="580"/>
    </location>
</feature>
<keyword evidence="1 6" id="KW-0240">DNA-directed RNA polymerase</keyword>
<dbReference type="NCBIfam" id="NF001616">
    <property type="entry name" value="PRK00405.1"/>
    <property type="match status" value="1"/>
</dbReference>
<dbReference type="PANTHER" id="PTHR20856">
    <property type="entry name" value="DNA-DIRECTED RNA POLYMERASE I SUBUNIT 2"/>
    <property type="match status" value="1"/>
</dbReference>
<feature type="domain" description="RNA polymerase Rpb2" evidence="12">
    <location>
        <begin position="151"/>
        <end position="222"/>
    </location>
</feature>
<evidence type="ECO:0000313" key="16">
    <source>
        <dbReference type="EMBL" id="MEZ8082350.1"/>
    </source>
</evidence>
<evidence type="ECO:0000259" key="15">
    <source>
        <dbReference type="Pfam" id="PF10385"/>
    </source>
</evidence>
<feature type="domain" description="RNA polymerase beta subunit protrusion" evidence="13">
    <location>
        <begin position="27"/>
        <end position="499"/>
    </location>
</feature>
<evidence type="ECO:0000256" key="1">
    <source>
        <dbReference type="ARBA" id="ARBA00022478"/>
    </source>
</evidence>
<dbReference type="CDD" id="cd00653">
    <property type="entry name" value="RNA_pol_B_RPB2"/>
    <property type="match status" value="1"/>
</dbReference>
<dbReference type="Gene3D" id="3.90.1800.10">
    <property type="entry name" value="RNA polymerase alpha subunit dimerisation domain"/>
    <property type="match status" value="1"/>
</dbReference>
<dbReference type="Gene3D" id="2.30.150.10">
    <property type="entry name" value="DNA-directed RNA polymerase, beta subunit, external 1 domain"/>
    <property type="match status" value="1"/>
</dbReference>
<feature type="domain" description="DNA-directed RNA polymerase subunit 2 hybrid-binding" evidence="10">
    <location>
        <begin position="717"/>
        <end position="1263"/>
    </location>
</feature>
<keyword evidence="2 6" id="KW-0808">Transferase</keyword>
<reference evidence="16 17" key="1">
    <citation type="submission" date="2024-06" db="EMBL/GenBank/DDBJ databases">
        <authorList>
            <person name="Steensen K."/>
            <person name="Seneca J."/>
            <person name="Bartlau N."/>
            <person name="Yu A.X."/>
            <person name="Polz M.F."/>
        </authorList>
    </citation>
    <scope>NUCLEOTIDE SEQUENCE [LARGE SCALE GENOMIC DNA]</scope>
    <source>
        <strain evidence="16 17">1F260</strain>
    </source>
</reference>
<evidence type="ECO:0000259" key="11">
    <source>
        <dbReference type="Pfam" id="PF04560"/>
    </source>
</evidence>
<evidence type="ECO:0000256" key="2">
    <source>
        <dbReference type="ARBA" id="ARBA00022679"/>
    </source>
</evidence>
<keyword evidence="3 6" id="KW-0548">Nucleotidyltransferase</keyword>
<dbReference type="NCBIfam" id="TIGR02013">
    <property type="entry name" value="rpoB"/>
    <property type="match status" value="1"/>
</dbReference>
<dbReference type="Pfam" id="PF04561">
    <property type="entry name" value="RNA_pol_Rpb2_2"/>
    <property type="match status" value="2"/>
</dbReference>
<proteinExistence type="inferred from homology"/>
<evidence type="ECO:0000259" key="12">
    <source>
        <dbReference type="Pfam" id="PF04561"/>
    </source>
</evidence>
<dbReference type="Pfam" id="PF10385">
    <property type="entry name" value="RNA_pol_Rpb2_45"/>
    <property type="match status" value="1"/>
</dbReference>
<dbReference type="InterPro" id="IPR019462">
    <property type="entry name" value="DNA-dir_RNA_pol_bsu_external_1"/>
</dbReference>
<dbReference type="InterPro" id="IPR037033">
    <property type="entry name" value="DNA-dir_RNAP_su2_hyb_sf"/>
</dbReference>
<protein>
    <recommendedName>
        <fullName evidence="6 8">DNA-directed RNA polymerase subunit beta</fullName>
        <shortName evidence="6">RNAP subunit beta</shortName>
        <ecNumber evidence="6 8">2.7.7.6</ecNumber>
    </recommendedName>
    <alternativeName>
        <fullName evidence="6">RNA polymerase subunit beta</fullName>
    </alternativeName>
    <alternativeName>
        <fullName evidence="6">Transcriptase subunit beta</fullName>
    </alternativeName>
</protein>
<comment type="subunit">
    <text evidence="6 8">The RNAP catalytic core consists of 2 alpha, 1 beta, 1 beta' and 1 omega subunit. When a sigma factor is associated with the core the holoenzyme is formed, which can initiate transcription.</text>
</comment>
<evidence type="ECO:0000256" key="5">
    <source>
        <dbReference type="ARBA" id="ARBA00048552"/>
    </source>
</evidence>
<dbReference type="InterPro" id="IPR037034">
    <property type="entry name" value="RNA_pol_Rpb2_2_sf"/>
</dbReference>
<dbReference type="Gene3D" id="3.90.1100.10">
    <property type="match status" value="2"/>
</dbReference>
<dbReference type="Gene3D" id="2.40.50.150">
    <property type="match status" value="1"/>
</dbReference>
<dbReference type="InterPro" id="IPR007641">
    <property type="entry name" value="RNA_pol_Rpb2_7"/>
</dbReference>
<dbReference type="InterPro" id="IPR007644">
    <property type="entry name" value="RNA_pol_bsu_protrusion"/>
</dbReference>
<gene>
    <name evidence="6 16" type="primary">rpoB</name>
    <name evidence="16" type="ORF">ACED35_14620</name>
</gene>
<evidence type="ECO:0000256" key="4">
    <source>
        <dbReference type="ARBA" id="ARBA00023163"/>
    </source>
</evidence>
<feature type="coiled-coil region" evidence="9">
    <location>
        <begin position="936"/>
        <end position="963"/>
    </location>
</feature>
<evidence type="ECO:0000256" key="7">
    <source>
        <dbReference type="RuleBase" id="RU000434"/>
    </source>
</evidence>
<keyword evidence="4 6" id="KW-0804">Transcription</keyword>
<evidence type="ECO:0000313" key="17">
    <source>
        <dbReference type="Proteomes" id="UP001569154"/>
    </source>
</evidence>
<comment type="function">
    <text evidence="6 8">DNA-dependent RNA polymerase catalyzes the transcription of DNA into RNA using the four ribonucleoside triphosphates as substrates.</text>
</comment>
<accession>A0ABV4L3R4</accession>
<dbReference type="SUPFAM" id="SSF64484">
    <property type="entry name" value="beta and beta-prime subunits of DNA dependent RNA-polymerase"/>
    <property type="match status" value="1"/>
</dbReference>
<evidence type="ECO:0000256" key="6">
    <source>
        <dbReference type="HAMAP-Rule" id="MF_01321"/>
    </source>
</evidence>
<dbReference type="Pfam" id="PF04560">
    <property type="entry name" value="RNA_pol_Rpb2_7"/>
    <property type="match status" value="1"/>
</dbReference>
<evidence type="ECO:0000259" key="10">
    <source>
        <dbReference type="Pfam" id="PF00562"/>
    </source>
</evidence>
<keyword evidence="9" id="KW-0175">Coiled coil</keyword>
<dbReference type="PROSITE" id="PS01166">
    <property type="entry name" value="RNA_POL_BETA"/>
    <property type="match status" value="1"/>
</dbReference>
<comment type="similarity">
    <text evidence="6 7">Belongs to the RNA polymerase beta chain family.</text>
</comment>